<dbReference type="Gene3D" id="3.30.63.20">
    <property type="match status" value="1"/>
</dbReference>
<feature type="compositionally biased region" description="Basic residues" evidence="14">
    <location>
        <begin position="56"/>
        <end position="65"/>
    </location>
</feature>
<evidence type="ECO:0000259" key="16">
    <source>
        <dbReference type="PROSITE" id="PS50259"/>
    </source>
</evidence>
<evidence type="ECO:0000256" key="3">
    <source>
        <dbReference type="ARBA" id="ARBA00022692"/>
    </source>
</evidence>
<feature type="transmembrane region" description="Helical" evidence="15">
    <location>
        <begin position="151"/>
        <end position="173"/>
    </location>
</feature>
<evidence type="ECO:0000256" key="5">
    <source>
        <dbReference type="ARBA" id="ARBA00022989"/>
    </source>
</evidence>
<keyword evidence="7 15" id="KW-0472">Membrane</keyword>
<keyword evidence="8" id="KW-0675">Receptor</keyword>
<gene>
    <name evidence="17" type="ORF">EB796_002084</name>
</gene>
<name>A0A7J7KN84_BUGNE</name>
<proteinExistence type="inferred from homology"/>
<evidence type="ECO:0000256" key="8">
    <source>
        <dbReference type="ARBA" id="ARBA00023170"/>
    </source>
</evidence>
<accession>A0A7J7KN84</accession>
<dbReference type="Pfam" id="PF00003">
    <property type="entry name" value="7tm_3"/>
    <property type="match status" value="1"/>
</dbReference>
<comment type="caution">
    <text evidence="17">The sequence shown here is derived from an EMBL/GenBank/DDBJ whole genome shotgun (WGS) entry which is preliminary data.</text>
</comment>
<feature type="region of interest" description="Disordered" evidence="14">
    <location>
        <begin position="610"/>
        <end position="688"/>
    </location>
</feature>
<keyword evidence="18" id="KW-1185">Reference proteome</keyword>
<evidence type="ECO:0000256" key="15">
    <source>
        <dbReference type="SAM" id="Phobius"/>
    </source>
</evidence>
<feature type="transmembrane region" description="Helical" evidence="15">
    <location>
        <begin position="6"/>
        <end position="23"/>
    </location>
</feature>
<evidence type="ECO:0000256" key="13">
    <source>
        <dbReference type="ARBA" id="ARBA00035460"/>
    </source>
</evidence>
<dbReference type="OrthoDB" id="2150267at2759"/>
<keyword evidence="6" id="KW-0297">G-protein coupled receptor</keyword>
<evidence type="ECO:0000313" key="18">
    <source>
        <dbReference type="Proteomes" id="UP000593567"/>
    </source>
</evidence>
<feature type="region of interest" description="Disordered" evidence="14">
    <location>
        <begin position="32"/>
        <end position="65"/>
    </location>
</feature>
<evidence type="ECO:0000256" key="1">
    <source>
        <dbReference type="ARBA" id="ARBA00004141"/>
    </source>
</evidence>
<dbReference type="Pfam" id="PF03297">
    <property type="entry name" value="Ribosomal_S25"/>
    <property type="match status" value="1"/>
</dbReference>
<dbReference type="GO" id="GO:0038039">
    <property type="term" value="C:G protein-coupled receptor heterodimeric complex"/>
    <property type="evidence" value="ECO:0007669"/>
    <property type="project" value="TreeGrafter"/>
</dbReference>
<dbReference type="Proteomes" id="UP000593567">
    <property type="component" value="Unassembled WGS sequence"/>
</dbReference>
<reference evidence="17" key="1">
    <citation type="submission" date="2020-06" db="EMBL/GenBank/DDBJ databases">
        <title>Draft genome of Bugula neritina, a colonial animal packing powerful symbionts and potential medicines.</title>
        <authorList>
            <person name="Rayko M."/>
        </authorList>
    </citation>
    <scope>NUCLEOTIDE SEQUENCE [LARGE SCALE GENOMIC DNA]</scope>
    <source>
        <strain evidence="17">Kwan_BN1</strain>
    </source>
</reference>
<evidence type="ECO:0000256" key="11">
    <source>
        <dbReference type="ARBA" id="ARBA00023274"/>
    </source>
</evidence>
<dbReference type="InterPro" id="IPR002455">
    <property type="entry name" value="GPCR3_GABA-B"/>
</dbReference>
<evidence type="ECO:0000256" key="6">
    <source>
        <dbReference type="ARBA" id="ARBA00023040"/>
    </source>
</evidence>
<evidence type="ECO:0000256" key="9">
    <source>
        <dbReference type="ARBA" id="ARBA00023180"/>
    </source>
</evidence>
<keyword evidence="3 15" id="KW-0812">Transmembrane</keyword>
<evidence type="ECO:0000256" key="12">
    <source>
        <dbReference type="ARBA" id="ARBA00035148"/>
    </source>
</evidence>
<dbReference type="GO" id="GO:0005840">
    <property type="term" value="C:ribosome"/>
    <property type="evidence" value="ECO:0007669"/>
    <property type="project" value="UniProtKB-KW"/>
</dbReference>
<feature type="transmembrane region" description="Helical" evidence="15">
    <location>
        <begin position="266"/>
        <end position="287"/>
    </location>
</feature>
<keyword evidence="9" id="KW-0325">Glycoprotein</keyword>
<dbReference type="EMBL" id="VXIV02000229">
    <property type="protein sequence ID" value="KAF6039624.1"/>
    <property type="molecule type" value="Genomic_DNA"/>
</dbReference>
<protein>
    <recommendedName>
        <fullName evidence="12">Small ribosomal subunit protein eS25</fullName>
    </recommendedName>
    <alternativeName>
        <fullName evidence="13">40S ribosomal protein S25</fullName>
    </alternativeName>
</protein>
<dbReference type="InterPro" id="IPR017978">
    <property type="entry name" value="GPCR_3_C"/>
</dbReference>
<feature type="transmembrane region" description="Helical" evidence="15">
    <location>
        <begin position="340"/>
        <end position="362"/>
    </location>
</feature>
<dbReference type="PANTHER" id="PTHR10519">
    <property type="entry name" value="GABA-B RECEPTOR"/>
    <property type="match status" value="1"/>
</dbReference>
<dbReference type="GO" id="GO:0004965">
    <property type="term" value="F:G protein-coupled GABA receptor activity"/>
    <property type="evidence" value="ECO:0007669"/>
    <property type="project" value="InterPro"/>
</dbReference>
<comment type="similarity">
    <text evidence="2">Belongs to the eukaryotic ribosomal protein eS25 family.</text>
</comment>
<dbReference type="PRINTS" id="PR01176">
    <property type="entry name" value="GABABRECEPTR"/>
</dbReference>
<feature type="compositionally biased region" description="Basic residues" evidence="14">
    <location>
        <begin position="645"/>
        <end position="656"/>
    </location>
</feature>
<feature type="transmembrane region" description="Helical" evidence="15">
    <location>
        <begin position="193"/>
        <end position="214"/>
    </location>
</feature>
<organism evidence="17 18">
    <name type="scientific">Bugula neritina</name>
    <name type="common">Brown bryozoan</name>
    <name type="synonym">Sertularia neritina</name>
    <dbReference type="NCBI Taxonomy" id="10212"/>
    <lineage>
        <taxon>Eukaryota</taxon>
        <taxon>Metazoa</taxon>
        <taxon>Spiralia</taxon>
        <taxon>Lophotrochozoa</taxon>
        <taxon>Bryozoa</taxon>
        <taxon>Gymnolaemata</taxon>
        <taxon>Cheilostomatida</taxon>
        <taxon>Flustrina</taxon>
        <taxon>Buguloidea</taxon>
        <taxon>Bugulidae</taxon>
        <taxon>Bugula</taxon>
    </lineage>
</organism>
<feature type="compositionally biased region" description="Polar residues" evidence="14">
    <location>
        <begin position="674"/>
        <end position="688"/>
    </location>
</feature>
<evidence type="ECO:0000256" key="14">
    <source>
        <dbReference type="SAM" id="MobiDB-lite"/>
    </source>
</evidence>
<dbReference type="AlphaFoldDB" id="A0A7J7KN84"/>
<feature type="transmembrane region" description="Helical" evidence="15">
    <location>
        <begin position="307"/>
        <end position="328"/>
    </location>
</feature>
<dbReference type="PROSITE" id="PS50259">
    <property type="entry name" value="G_PROTEIN_RECEP_F3_4"/>
    <property type="match status" value="1"/>
</dbReference>
<evidence type="ECO:0000256" key="2">
    <source>
        <dbReference type="ARBA" id="ARBA00009106"/>
    </source>
</evidence>
<feature type="transmembrane region" description="Helical" evidence="15">
    <location>
        <begin position="113"/>
        <end position="131"/>
    </location>
</feature>
<evidence type="ECO:0000256" key="10">
    <source>
        <dbReference type="ARBA" id="ARBA00023224"/>
    </source>
</evidence>
<feature type="domain" description="G-protein coupled receptors family 3 profile" evidence="16">
    <location>
        <begin position="153"/>
        <end position="396"/>
    </location>
</feature>
<keyword evidence="11" id="KW-0687">Ribonucleoprotein</keyword>
<evidence type="ECO:0000313" key="17">
    <source>
        <dbReference type="EMBL" id="KAF6039624.1"/>
    </source>
</evidence>
<comment type="subcellular location">
    <subcellularLocation>
        <location evidence="1">Membrane</location>
        <topology evidence="1">Multi-pass membrane protein</topology>
    </subcellularLocation>
</comment>
<feature type="compositionally biased region" description="Polar residues" evidence="14">
    <location>
        <begin position="618"/>
        <end position="643"/>
    </location>
</feature>
<dbReference type="GO" id="GO:0007214">
    <property type="term" value="P:gamma-aminobutyric acid signaling pathway"/>
    <property type="evidence" value="ECO:0007669"/>
    <property type="project" value="TreeGrafter"/>
</dbReference>
<evidence type="ECO:0000256" key="4">
    <source>
        <dbReference type="ARBA" id="ARBA00022980"/>
    </source>
</evidence>
<keyword evidence="10" id="KW-0807">Transducer</keyword>
<feature type="transmembrane region" description="Helical" evidence="15">
    <location>
        <begin position="226"/>
        <end position="245"/>
    </location>
</feature>
<sequence length="688" mass="77693">MTEFYVLQWHKVASYFILFLFSIKDCKLLKPPKKGGKDSKTPSKAPAKKKEGSGGKAKKKKWSKGKVRDKLNNLVLFDKVTYDKLLKEVPAYKLITPSVVSERLKVRGSLARAALALIFILKTFVATSSTMDVSELTPTVEKIYFSEKQHLSFSLVMGSLSLFGFIYCVLLIVFNVRYRNLRFIKMTSPRINILMTIGGLVMYSYSMLVAISPLLPVHQSHYQLQYWLLTIGFTLLVGSMLVKGWRIYRLFLYQKKRKQSIKDGNLVVALLAFLVLDTSFMLCWQLSDPLTCSLLSCTSTAQSTWLLVLSAYKQVFALAACFVGWAIRHVTFPALDDGRSLLITTVLSLVSTSVISAVVALYPQYVQLPVYMSSALAWLTTTVALSAAFLQKMFVIYHNKGKEPYMNSVSKYIQAPMSNDAGEELLKVLGENHYLKQRLHETESMINQLRKLVPDTLHVGQEVSHANSSATHGTYNSTQTDKPYLLHLLSTCCARIESEQHQPEKLVLQQKFENNERLLSFDKPCPLDHTLSLTSRLSGNSIMGSPMHTRPILPLQDEVSQLATIEYGCGNNIDLICSIADTYELPSDSDTYSYLSNCLIQRNYEPNRLDSVERSVRRSQGSIPTSCQKEHQTSPSTDMNGISKTGRHRKYRRRSRSQPASLRRSRHQNDKTTKPNIMTDSNCSTVIL</sequence>
<dbReference type="CDD" id="cd15047">
    <property type="entry name" value="7tmC_GABA-B-like"/>
    <property type="match status" value="1"/>
</dbReference>
<dbReference type="FunFam" id="3.30.63.20:FF:000001">
    <property type="entry name" value="40S ribosomal protein S25"/>
    <property type="match status" value="1"/>
</dbReference>
<dbReference type="GO" id="GO:1990904">
    <property type="term" value="C:ribonucleoprotein complex"/>
    <property type="evidence" value="ECO:0007669"/>
    <property type="project" value="UniProtKB-KW"/>
</dbReference>
<keyword evidence="5 15" id="KW-1133">Transmembrane helix</keyword>
<dbReference type="PANTHER" id="PTHR10519:SF20">
    <property type="entry name" value="G-PROTEIN COUPLED RECEPTOR 156-RELATED"/>
    <property type="match status" value="1"/>
</dbReference>
<keyword evidence="4" id="KW-0689">Ribosomal protein</keyword>
<evidence type="ECO:0000256" key="7">
    <source>
        <dbReference type="ARBA" id="ARBA00023136"/>
    </source>
</evidence>
<feature type="transmembrane region" description="Helical" evidence="15">
    <location>
        <begin position="368"/>
        <end position="390"/>
    </location>
</feature>
<dbReference type="InterPro" id="IPR004977">
    <property type="entry name" value="Ribosomal_eS25"/>
</dbReference>